<evidence type="ECO:0000313" key="2">
    <source>
        <dbReference type="Proteomes" id="UP000249057"/>
    </source>
</evidence>
<name>A0ACD1GJV5_9EURO</name>
<evidence type="ECO:0000313" key="1">
    <source>
        <dbReference type="EMBL" id="RAH49541.1"/>
    </source>
</evidence>
<keyword evidence="2" id="KW-1185">Reference proteome</keyword>
<protein>
    <submittedName>
        <fullName evidence="1">Uncharacterized protein</fullName>
    </submittedName>
</protein>
<reference evidence="1" key="1">
    <citation type="submission" date="2018-02" db="EMBL/GenBank/DDBJ databases">
        <title>The genomes of Aspergillus section Nigri reveals drivers in fungal speciation.</title>
        <authorList>
            <consortium name="DOE Joint Genome Institute"/>
            <person name="Vesth T.C."/>
            <person name="Nybo J."/>
            <person name="Theobald S."/>
            <person name="Brandl J."/>
            <person name="Frisvad J.C."/>
            <person name="Nielsen K.F."/>
            <person name="Lyhne E.K."/>
            <person name="Kogle M.E."/>
            <person name="Kuo A."/>
            <person name="Riley R."/>
            <person name="Clum A."/>
            <person name="Nolan M."/>
            <person name="Lipzen A."/>
            <person name="Salamov A."/>
            <person name="Henrissat B."/>
            <person name="Wiebenga A."/>
            <person name="De vries R.P."/>
            <person name="Grigoriev I.V."/>
            <person name="Mortensen U.H."/>
            <person name="Andersen M.R."/>
            <person name="Baker S.E."/>
        </authorList>
    </citation>
    <scope>NUCLEOTIDE SEQUENCE</scope>
    <source>
        <strain evidence="1">CBS 621.78</strain>
    </source>
</reference>
<organism evidence="1 2">
    <name type="scientific">Aspergillus brunneoviolaceus CBS 621.78</name>
    <dbReference type="NCBI Taxonomy" id="1450534"/>
    <lineage>
        <taxon>Eukaryota</taxon>
        <taxon>Fungi</taxon>
        <taxon>Dikarya</taxon>
        <taxon>Ascomycota</taxon>
        <taxon>Pezizomycotina</taxon>
        <taxon>Eurotiomycetes</taxon>
        <taxon>Eurotiomycetidae</taxon>
        <taxon>Eurotiales</taxon>
        <taxon>Aspergillaceae</taxon>
        <taxon>Aspergillus</taxon>
        <taxon>Aspergillus subgen. Circumdati</taxon>
    </lineage>
</organism>
<proteinExistence type="predicted"/>
<accession>A0ACD1GJV5</accession>
<dbReference type="EMBL" id="KZ825317">
    <property type="protein sequence ID" value="RAH49541.1"/>
    <property type="molecule type" value="Genomic_DNA"/>
</dbReference>
<dbReference type="Proteomes" id="UP000249057">
    <property type="component" value="Unassembled WGS sequence"/>
</dbReference>
<gene>
    <name evidence="1" type="ORF">BO95DRAFT_511359</name>
</gene>
<sequence length="431" mass="46511">MTLFYSASSLSFPMLPTTIFISLACSSLARRSTANLNVSTTTMTQLGCDATCQTCFQAGLAADVKMFGTSFDSGFYSTASNFTGSAAGDLLNFEAIETDTPNVITGMTAYRFHYFPVVAYAHATIGVFAGCPPPTTTADLYDYHSWSLLLENGYAVVAPDYAGLGNNATLHKYLSLPAHASDLYYAMMSVGHSQGGGAVWKLSESELVKTHGAGEYLGTVALAPVSRIYDMTVLTAGTVLTASKYASYDITYEALWLSLALKRVIPRIDLSFFSDTFLQRVDIAELAQACYYSIMSLGYGLRPSEMIRNTSALVNNVPIQAWQNAMAPANGGTSDTPMLIAQGLNDTVVLPQITARSFNASCLSGNEVHMSVYADMDHTGVLTASSPEWLGFIRDRFERKSTSDRCSVVQRASFDRAHLVTEAESSEDTSL</sequence>